<keyword evidence="1" id="KW-0732">Signal</keyword>
<keyword evidence="3" id="KW-1185">Reference proteome</keyword>
<accession>A0ABU7RV14</accession>
<dbReference type="InterPro" id="IPR029058">
    <property type="entry name" value="AB_hydrolase_fold"/>
</dbReference>
<evidence type="ECO:0000256" key="1">
    <source>
        <dbReference type="SAM" id="SignalP"/>
    </source>
</evidence>
<protein>
    <recommendedName>
        <fullName evidence="4">Alpha/beta hydrolase</fullName>
    </recommendedName>
</protein>
<evidence type="ECO:0000313" key="3">
    <source>
        <dbReference type="Proteomes" id="UP001332243"/>
    </source>
</evidence>
<comment type="caution">
    <text evidence="2">The sequence shown here is derived from an EMBL/GenBank/DDBJ whole genome shotgun (WGS) entry which is preliminary data.</text>
</comment>
<dbReference type="RefSeq" id="WP_331215443.1">
    <property type="nucleotide sequence ID" value="NZ_JAZGQK010000013.1"/>
</dbReference>
<dbReference type="EMBL" id="JAZGQK010000013">
    <property type="protein sequence ID" value="MEE6260327.1"/>
    <property type="molecule type" value="Genomic_DNA"/>
</dbReference>
<dbReference type="SUPFAM" id="SSF53474">
    <property type="entry name" value="alpha/beta-Hydrolases"/>
    <property type="match status" value="1"/>
</dbReference>
<proteinExistence type="predicted"/>
<name>A0ABU7RV14_9ACTN</name>
<evidence type="ECO:0000313" key="2">
    <source>
        <dbReference type="EMBL" id="MEE6260327.1"/>
    </source>
</evidence>
<feature type="signal peptide" evidence="1">
    <location>
        <begin position="1"/>
        <end position="20"/>
    </location>
</feature>
<sequence>MKRPATALLALLLVAPLSFAVSPDVALARSVTTAHLEGVLPDGSAYVIDVPANWNGTVLLYSHGYLPDGVPNPARNAPSDDVRTSLLAAGYAQVGSSYPETGWVVEQALPAQLSALDEFRARFGTARRTIAWGTSMGGMITTGLAERYSQGFDGTVTMCGLEQGAVANWNNSLDTMFAIRTLLAPGSTAPLVRLPDQATALASTVELTTALDAAQATAQGRARIALAAALRNIPAWTNPAQPEPDANDHDTAQRNQFEVLREFLKTGLSWRQEAEEHAGGNMSWNTGADYDRMFAHSAIRQEVEELYARSGLSLRDDLAALASAPRVTADPTAVGYMSRNISFTGRLTMPMVSIHTTGDPLVPVQVEHAYDEAVSDASRSRLLRQAYVHRAGHCTFTAGEMLAAVRTLEGRISTGRWPDTRPATLNRLAAESDPGVTHGYLTYRPAPYPRPFDLPR</sequence>
<organism evidence="2 3">
    <name type="scientific">Plantactinospora sonchi</name>
    <dbReference type="NCBI Taxonomy" id="1544735"/>
    <lineage>
        <taxon>Bacteria</taxon>
        <taxon>Bacillati</taxon>
        <taxon>Actinomycetota</taxon>
        <taxon>Actinomycetes</taxon>
        <taxon>Micromonosporales</taxon>
        <taxon>Micromonosporaceae</taxon>
        <taxon>Plantactinospora</taxon>
    </lineage>
</organism>
<evidence type="ECO:0008006" key="4">
    <source>
        <dbReference type="Google" id="ProtNLM"/>
    </source>
</evidence>
<reference evidence="2 3" key="1">
    <citation type="submission" date="2024-01" db="EMBL/GenBank/DDBJ databases">
        <title>Genome insights into Plantactinospora sonchi sp. nov.</title>
        <authorList>
            <person name="Wang L."/>
        </authorList>
    </citation>
    <scope>NUCLEOTIDE SEQUENCE [LARGE SCALE GENOMIC DNA]</scope>
    <source>
        <strain evidence="2 3">NEAU-QY2</strain>
    </source>
</reference>
<feature type="chain" id="PRO_5045845005" description="Alpha/beta hydrolase" evidence="1">
    <location>
        <begin position="21"/>
        <end position="456"/>
    </location>
</feature>
<dbReference type="Proteomes" id="UP001332243">
    <property type="component" value="Unassembled WGS sequence"/>
</dbReference>
<gene>
    <name evidence="2" type="ORF">V1633_17725</name>
</gene>
<dbReference type="Gene3D" id="3.40.50.1820">
    <property type="entry name" value="alpha/beta hydrolase"/>
    <property type="match status" value="1"/>
</dbReference>